<name>A0ABP9TRA1_9MICC</name>
<feature type="domain" description="Exonuclease VII large subunit C-terminal" evidence="2">
    <location>
        <begin position="1"/>
        <end position="131"/>
    </location>
</feature>
<feature type="transmembrane region" description="Helical" evidence="1">
    <location>
        <begin position="172"/>
        <end position="193"/>
    </location>
</feature>
<gene>
    <name evidence="3" type="ORF">GCM10025778_36510</name>
</gene>
<keyword evidence="4" id="KW-1185">Reference proteome</keyword>
<proteinExistence type="predicted"/>
<evidence type="ECO:0000256" key="1">
    <source>
        <dbReference type="SAM" id="Phobius"/>
    </source>
</evidence>
<reference evidence="4" key="1">
    <citation type="journal article" date="2019" name="Int. J. Syst. Evol. Microbiol.">
        <title>The Global Catalogue of Microorganisms (GCM) 10K type strain sequencing project: providing services to taxonomists for standard genome sequencing and annotation.</title>
        <authorList>
            <consortium name="The Broad Institute Genomics Platform"/>
            <consortium name="The Broad Institute Genome Sequencing Center for Infectious Disease"/>
            <person name="Wu L."/>
            <person name="Ma J."/>
        </authorList>
    </citation>
    <scope>NUCLEOTIDE SEQUENCE [LARGE SCALE GENOMIC DNA]</scope>
    <source>
        <strain evidence="4">JCM 18952</strain>
    </source>
</reference>
<keyword evidence="1" id="KW-0472">Membrane</keyword>
<evidence type="ECO:0000313" key="3">
    <source>
        <dbReference type="EMBL" id="GAA5229112.1"/>
    </source>
</evidence>
<protein>
    <recommendedName>
        <fullName evidence="2">Exonuclease VII large subunit C-terminal domain-containing protein</fullName>
    </recommendedName>
</protein>
<sequence length="246" mass="26961">MVLLRGGGHWSGMQAFESRKVAELIICAELPIVTAVGHADDVSLADRAARASFVTPTAVANAINGTFNDQKTQDRFARNRQARTQTQKNMPQSEQRILDLEADLATSKNDAVDLRRKIAERNNQHVQTLLGMAQRRVRGYSRLSTGVVIVLTVSLFFGAGGFLGSFGLDPTLTAVLLMWCLTIGAAWLVACGIDNARQNLRLPATKPMRSPPAASTWMTKIKTVRSVRSLRKLQCHIPLNQPDGEI</sequence>
<dbReference type="Pfam" id="PF02601">
    <property type="entry name" value="Exonuc_VII_L"/>
    <property type="match status" value="1"/>
</dbReference>
<dbReference type="EMBL" id="BAABLK010000094">
    <property type="protein sequence ID" value="GAA5229112.1"/>
    <property type="molecule type" value="Genomic_DNA"/>
</dbReference>
<evidence type="ECO:0000313" key="4">
    <source>
        <dbReference type="Proteomes" id="UP001501257"/>
    </source>
</evidence>
<dbReference type="InterPro" id="IPR003753">
    <property type="entry name" value="Exonuc_VII_L"/>
</dbReference>
<accession>A0ABP9TRA1</accession>
<keyword evidence="1" id="KW-0812">Transmembrane</keyword>
<keyword evidence="1" id="KW-1133">Transmembrane helix</keyword>
<feature type="transmembrane region" description="Helical" evidence="1">
    <location>
        <begin position="143"/>
        <end position="166"/>
    </location>
</feature>
<evidence type="ECO:0000259" key="2">
    <source>
        <dbReference type="Pfam" id="PF02601"/>
    </source>
</evidence>
<dbReference type="PANTHER" id="PTHR30008:SF0">
    <property type="entry name" value="EXODEOXYRIBONUCLEASE 7 LARGE SUBUNIT"/>
    <property type="match status" value="1"/>
</dbReference>
<dbReference type="Proteomes" id="UP001501257">
    <property type="component" value="Unassembled WGS sequence"/>
</dbReference>
<dbReference type="PANTHER" id="PTHR30008">
    <property type="entry name" value="EXODEOXYRIBONUCLEASE 7 LARGE SUBUNIT"/>
    <property type="match status" value="1"/>
</dbReference>
<organism evidence="3 4">
    <name type="scientific">Paeniglutamicibacter antarcticus</name>
    <dbReference type="NCBI Taxonomy" id="494023"/>
    <lineage>
        <taxon>Bacteria</taxon>
        <taxon>Bacillati</taxon>
        <taxon>Actinomycetota</taxon>
        <taxon>Actinomycetes</taxon>
        <taxon>Micrococcales</taxon>
        <taxon>Micrococcaceae</taxon>
        <taxon>Paeniglutamicibacter</taxon>
    </lineage>
</organism>
<comment type="caution">
    <text evidence="3">The sequence shown here is derived from an EMBL/GenBank/DDBJ whole genome shotgun (WGS) entry which is preliminary data.</text>
</comment>
<dbReference type="InterPro" id="IPR020579">
    <property type="entry name" value="Exonuc_VII_lsu_C"/>
</dbReference>